<dbReference type="EMBL" id="NIPO01000001">
    <property type="protein sequence ID" value="PJR04962.1"/>
    <property type="molecule type" value="Genomic_DNA"/>
</dbReference>
<evidence type="ECO:0000259" key="1">
    <source>
        <dbReference type="Pfam" id="PF05430"/>
    </source>
</evidence>
<accession>A0A2M9R7X9</accession>
<name>A0A2M9R7X9_9FLAO</name>
<dbReference type="SUPFAM" id="SSF53335">
    <property type="entry name" value="S-adenosyl-L-methionine-dependent methyltransferases"/>
    <property type="match status" value="1"/>
</dbReference>
<dbReference type="Proteomes" id="UP000231960">
    <property type="component" value="Unassembled WGS sequence"/>
</dbReference>
<dbReference type="InterPro" id="IPR029063">
    <property type="entry name" value="SAM-dependent_MTases_sf"/>
</dbReference>
<dbReference type="PANTHER" id="PTHR39963:SF1">
    <property type="entry name" value="MNMC-LIKE METHYLTRANSFERASE DOMAIN-CONTAINING PROTEIN"/>
    <property type="match status" value="1"/>
</dbReference>
<sequence length="217" mass="24963">MYNRKIIETKDGSHSVFVEEMGETYHSVHGAIAEAKHVYIRNGVACSSSNDINILEMGFGTGLNALLTAEYAHERKIQINYTALEAYPLEENEWSALNYAQENQALFEKLHRCEWENPITISDYFTLQKHLTFFEDMDFDCQFDIIYFDVFGYNYQPHLWDKAILQKCFHALKSNGIWVTYACKGVVTRNLKALGFDVQKLAGPPGKREMTQAVKLI</sequence>
<evidence type="ECO:0000313" key="2">
    <source>
        <dbReference type="EMBL" id="PJR04962.1"/>
    </source>
</evidence>
<dbReference type="Gene3D" id="3.40.50.150">
    <property type="entry name" value="Vaccinia Virus protein VP39"/>
    <property type="match status" value="1"/>
</dbReference>
<dbReference type="AlphaFoldDB" id="A0A2M9R7X9"/>
<gene>
    <name evidence="2" type="ORF">CDL10_10720</name>
</gene>
<evidence type="ECO:0000313" key="3">
    <source>
        <dbReference type="Proteomes" id="UP000231960"/>
    </source>
</evidence>
<dbReference type="InterPro" id="IPR047785">
    <property type="entry name" value="tRNA_MNMC2"/>
</dbReference>
<dbReference type="NCBIfam" id="NF033855">
    <property type="entry name" value="tRNA_MNMC2"/>
    <property type="match status" value="1"/>
</dbReference>
<dbReference type="GO" id="GO:0004808">
    <property type="term" value="F:tRNA (5-methylaminomethyl-2-thiouridylate)(34)-methyltransferase activity"/>
    <property type="evidence" value="ECO:0007669"/>
    <property type="project" value="InterPro"/>
</dbReference>
<organism evidence="2 3">
    <name type="scientific">Avrilella dinanensis</name>
    <dbReference type="NCBI Taxonomy" id="2008672"/>
    <lineage>
        <taxon>Bacteria</taxon>
        <taxon>Pseudomonadati</taxon>
        <taxon>Bacteroidota</taxon>
        <taxon>Flavobacteriia</taxon>
        <taxon>Flavobacteriales</taxon>
        <taxon>Flavobacteriaceae</taxon>
        <taxon>Avrilella</taxon>
    </lineage>
</organism>
<dbReference type="InterPro" id="IPR008471">
    <property type="entry name" value="MnmC-like_methylTransf"/>
</dbReference>
<dbReference type="GO" id="GO:0016645">
    <property type="term" value="F:oxidoreductase activity, acting on the CH-NH group of donors"/>
    <property type="evidence" value="ECO:0007669"/>
    <property type="project" value="InterPro"/>
</dbReference>
<reference evidence="2 3" key="1">
    <citation type="submission" date="2017-06" db="EMBL/GenBank/DDBJ databases">
        <title>Description of Avrilella dinanensis gen. nov. sp. nov.</title>
        <authorList>
            <person name="Leyer C."/>
            <person name="Sassi M."/>
            <person name="Minet J."/>
            <person name="Kayal S."/>
            <person name="Cattoir V."/>
        </authorList>
    </citation>
    <scope>NUCLEOTIDE SEQUENCE [LARGE SCALE GENOMIC DNA]</scope>
    <source>
        <strain evidence="2 3">UR159</strain>
    </source>
</reference>
<dbReference type="RefSeq" id="WP_100678521.1">
    <property type="nucleotide sequence ID" value="NZ_NIPO01000001.1"/>
</dbReference>
<keyword evidence="3" id="KW-1185">Reference proteome</keyword>
<proteinExistence type="predicted"/>
<protein>
    <recommendedName>
        <fullName evidence="1">MnmC-like methyltransferase domain-containing protein</fullName>
    </recommendedName>
</protein>
<dbReference type="OrthoDB" id="9786494at2"/>
<dbReference type="PANTHER" id="PTHR39963">
    <property type="entry name" value="SLL0983 PROTEIN"/>
    <property type="match status" value="1"/>
</dbReference>
<comment type="caution">
    <text evidence="2">The sequence shown here is derived from an EMBL/GenBank/DDBJ whole genome shotgun (WGS) entry which is preliminary data.</text>
</comment>
<dbReference type="Pfam" id="PF05430">
    <property type="entry name" value="Methyltransf_30"/>
    <property type="match status" value="1"/>
</dbReference>
<feature type="domain" description="MnmC-like methyltransferase" evidence="1">
    <location>
        <begin position="139"/>
        <end position="215"/>
    </location>
</feature>